<dbReference type="KEGG" id="arev:RVR_4460"/>
<proteinExistence type="predicted"/>
<keyword evidence="2" id="KW-1185">Reference proteome</keyword>
<evidence type="ECO:0000313" key="1">
    <source>
        <dbReference type="EMBL" id="BBA98321.1"/>
    </source>
</evidence>
<reference evidence="1 2" key="1">
    <citation type="journal article" date="2010" name="J. Bacteriol.">
        <title>Biochemical characterization of a novel indole prenyltransferase from Streptomyces sp. SN-593.</title>
        <authorList>
            <person name="Takahashi S."/>
            <person name="Takagi H."/>
            <person name="Toyoda A."/>
            <person name="Uramoto M."/>
            <person name="Nogawa T."/>
            <person name="Ueki M."/>
            <person name="Sakaki Y."/>
            <person name="Osada H."/>
        </authorList>
    </citation>
    <scope>NUCLEOTIDE SEQUENCE [LARGE SCALE GENOMIC DNA]</scope>
    <source>
        <strain evidence="1 2">SN-593</strain>
    </source>
</reference>
<dbReference type="EMBL" id="AP018365">
    <property type="protein sequence ID" value="BBA98321.1"/>
    <property type="molecule type" value="Genomic_DNA"/>
</dbReference>
<organism evidence="1 2">
    <name type="scientific">Actinacidiphila reveromycinica</name>
    <dbReference type="NCBI Taxonomy" id="659352"/>
    <lineage>
        <taxon>Bacteria</taxon>
        <taxon>Bacillati</taxon>
        <taxon>Actinomycetota</taxon>
        <taxon>Actinomycetes</taxon>
        <taxon>Kitasatosporales</taxon>
        <taxon>Streptomycetaceae</taxon>
        <taxon>Actinacidiphila</taxon>
    </lineage>
</organism>
<reference evidence="1 2" key="4">
    <citation type="journal article" date="2020" name="Sci. Rep.">
        <title>beta-carboline chemical signals induce reveromycin production through a LuxR family regulator in Streptomyces sp. SN-593.</title>
        <authorList>
            <person name="Panthee S."/>
            <person name="Kito N."/>
            <person name="Hayashi T."/>
            <person name="Shimizu T."/>
            <person name="Ishikawa J."/>
            <person name="Hamamoto H."/>
            <person name="Osada H."/>
            <person name="Takahashi S."/>
        </authorList>
    </citation>
    <scope>NUCLEOTIDE SEQUENCE [LARGE SCALE GENOMIC DNA]</scope>
    <source>
        <strain evidence="1 2">SN-593</strain>
    </source>
</reference>
<name>A0A7U3UT81_9ACTN</name>
<protein>
    <submittedName>
        <fullName evidence="1">Uncharacterized protein</fullName>
    </submittedName>
</protein>
<dbReference type="AlphaFoldDB" id="A0A7U3UT81"/>
<reference evidence="1 2" key="2">
    <citation type="journal article" date="2011" name="J. Antibiot.">
        <title>Furaquinocins I and J: novel polyketide isoprenoid hybrid compounds from Streptomyces reveromyceticus SN-593.</title>
        <authorList>
            <person name="Panthee S."/>
            <person name="Takahashi S."/>
            <person name="Takagi H."/>
            <person name="Nogawa T."/>
            <person name="Oowada E."/>
            <person name="Uramoto M."/>
            <person name="Osada H."/>
        </authorList>
    </citation>
    <scope>NUCLEOTIDE SEQUENCE [LARGE SCALE GENOMIC DNA]</scope>
    <source>
        <strain evidence="1 2">SN-593</strain>
    </source>
</reference>
<dbReference type="RefSeq" id="WP_202234483.1">
    <property type="nucleotide sequence ID" value="NZ_AP018365.1"/>
</dbReference>
<sequence length="121" mass="13112">MSTSIFDRIATDGTTGGSHDIVRMADGQRITLTTRPGSPFGIDEVFLWPGVDAPCNDGWQNEDSVELWLTAGDTGQDAGRLFYEVPVEDVRALIEEHGGEHADQAAATEDEIRELVAKHSA</sequence>
<evidence type="ECO:0000313" key="2">
    <source>
        <dbReference type="Proteomes" id="UP000595703"/>
    </source>
</evidence>
<accession>A0A7U3UT81</accession>
<gene>
    <name evidence="1" type="ORF">RVR_4460</name>
</gene>
<dbReference type="Proteomes" id="UP000595703">
    <property type="component" value="Chromosome"/>
</dbReference>
<reference evidence="1 2" key="3">
    <citation type="journal article" date="2011" name="Nat. Chem. Biol.">
        <title>Reveromycin A biosynthesis uses RevG and RevJ for stereospecific spiroacetal formation.</title>
        <authorList>
            <person name="Takahashi S."/>
            <person name="Toyoda A."/>
            <person name="Sekiyama Y."/>
            <person name="Takagi H."/>
            <person name="Nogawa T."/>
            <person name="Uramoto M."/>
            <person name="Suzuki R."/>
            <person name="Koshino H."/>
            <person name="Kumano T."/>
            <person name="Panthee S."/>
            <person name="Dairi T."/>
            <person name="Ishikawa J."/>
            <person name="Ikeda H."/>
            <person name="Sakaki Y."/>
            <person name="Osada H."/>
        </authorList>
    </citation>
    <scope>NUCLEOTIDE SEQUENCE [LARGE SCALE GENOMIC DNA]</scope>
    <source>
        <strain evidence="1 2">SN-593</strain>
    </source>
</reference>